<evidence type="ECO:0000256" key="1">
    <source>
        <dbReference type="ARBA" id="ARBA00006484"/>
    </source>
</evidence>
<evidence type="ECO:0000313" key="4">
    <source>
        <dbReference type="Proteomes" id="UP001500731"/>
    </source>
</evidence>
<dbReference type="PRINTS" id="PR00081">
    <property type="entry name" value="GDHRDH"/>
</dbReference>
<keyword evidence="2" id="KW-0560">Oxidoreductase</keyword>
<protein>
    <submittedName>
        <fullName evidence="3">SDR family oxidoreductase</fullName>
    </submittedName>
</protein>
<dbReference type="RefSeq" id="WP_345186053.1">
    <property type="nucleotide sequence ID" value="NZ_BAABGP010000010.1"/>
</dbReference>
<accession>A0ABP8PCU9</accession>
<sequence length="276" mass="28746">MNTAVITGGAGGMGLATAKLLGHDHRIVIADLGQDRIDDAVKELTGLGIAVSGVVCDVTDDQSVRDLLTAAAASGNRVRTVVHTAGVSPQMGKPDLIVRINALGTVNIARAFLPLAQEGDVLVNVASYAGHALPAILIPTRTFPLAETDPARFVRSLVRRAALVGRKQHAGFAYALSKAYVIWYSEQLAARFGARGARVVSVSPGSFETAMGRLEADHGAADLLKTAALKRFGKPEEIAAVLAFCANEAPGYLTGTDVLVDGGTRAGKRKGQRISA</sequence>
<dbReference type="PANTHER" id="PTHR42760:SF133">
    <property type="entry name" value="3-OXOACYL-[ACYL-CARRIER-PROTEIN] REDUCTASE"/>
    <property type="match status" value="1"/>
</dbReference>
<evidence type="ECO:0000313" key="3">
    <source>
        <dbReference type="EMBL" id="GAA4484188.1"/>
    </source>
</evidence>
<comment type="similarity">
    <text evidence="1">Belongs to the short-chain dehydrogenases/reductases (SDR) family.</text>
</comment>
<dbReference type="Pfam" id="PF00106">
    <property type="entry name" value="adh_short"/>
    <property type="match status" value="1"/>
</dbReference>
<comment type="caution">
    <text evidence="3">The sequence shown here is derived from an EMBL/GenBank/DDBJ whole genome shotgun (WGS) entry which is preliminary data.</text>
</comment>
<dbReference type="Pfam" id="PF13561">
    <property type="entry name" value="adh_short_C2"/>
    <property type="match status" value="1"/>
</dbReference>
<gene>
    <name evidence="3" type="ORF">GCM10023171_16790</name>
</gene>
<reference evidence="4" key="1">
    <citation type="journal article" date="2019" name="Int. J. Syst. Evol. Microbiol.">
        <title>The Global Catalogue of Microorganisms (GCM) 10K type strain sequencing project: providing services to taxonomists for standard genome sequencing and annotation.</title>
        <authorList>
            <consortium name="The Broad Institute Genomics Platform"/>
            <consortium name="The Broad Institute Genome Sequencing Center for Infectious Disease"/>
            <person name="Wu L."/>
            <person name="Ma J."/>
        </authorList>
    </citation>
    <scope>NUCLEOTIDE SEQUENCE [LARGE SCALE GENOMIC DNA]</scope>
    <source>
        <strain evidence="4">JCM 17839</strain>
    </source>
</reference>
<dbReference type="PANTHER" id="PTHR42760">
    <property type="entry name" value="SHORT-CHAIN DEHYDROGENASES/REDUCTASES FAMILY MEMBER"/>
    <property type="match status" value="1"/>
</dbReference>
<keyword evidence="4" id="KW-1185">Reference proteome</keyword>
<organism evidence="3 4">
    <name type="scientific">Microbacterium panaciterrae</name>
    <dbReference type="NCBI Taxonomy" id="985759"/>
    <lineage>
        <taxon>Bacteria</taxon>
        <taxon>Bacillati</taxon>
        <taxon>Actinomycetota</taxon>
        <taxon>Actinomycetes</taxon>
        <taxon>Micrococcales</taxon>
        <taxon>Microbacteriaceae</taxon>
        <taxon>Microbacterium</taxon>
    </lineage>
</organism>
<dbReference type="InterPro" id="IPR036291">
    <property type="entry name" value="NAD(P)-bd_dom_sf"/>
</dbReference>
<evidence type="ECO:0000256" key="2">
    <source>
        <dbReference type="ARBA" id="ARBA00023002"/>
    </source>
</evidence>
<proteinExistence type="inferred from homology"/>
<dbReference type="EMBL" id="BAABGP010000010">
    <property type="protein sequence ID" value="GAA4484188.1"/>
    <property type="molecule type" value="Genomic_DNA"/>
</dbReference>
<dbReference type="InterPro" id="IPR002347">
    <property type="entry name" value="SDR_fam"/>
</dbReference>
<dbReference type="CDD" id="cd05233">
    <property type="entry name" value="SDR_c"/>
    <property type="match status" value="1"/>
</dbReference>
<dbReference type="Proteomes" id="UP001500731">
    <property type="component" value="Unassembled WGS sequence"/>
</dbReference>
<dbReference type="SUPFAM" id="SSF51735">
    <property type="entry name" value="NAD(P)-binding Rossmann-fold domains"/>
    <property type="match status" value="1"/>
</dbReference>
<name>A0ABP8PCU9_9MICO</name>
<dbReference type="Gene3D" id="3.40.50.720">
    <property type="entry name" value="NAD(P)-binding Rossmann-like Domain"/>
    <property type="match status" value="1"/>
</dbReference>